<dbReference type="Pfam" id="PF04851">
    <property type="entry name" value="ResIII"/>
    <property type="match status" value="1"/>
</dbReference>
<dbReference type="RefSeq" id="WP_155053232.1">
    <property type="nucleotide sequence ID" value="NZ_BAAAIB010000010.1"/>
</dbReference>
<dbReference type="CDD" id="cd18799">
    <property type="entry name" value="SF2_C_EcoAI-like"/>
    <property type="match status" value="1"/>
</dbReference>
<feature type="domain" description="Helicase C-terminal" evidence="3">
    <location>
        <begin position="536"/>
        <end position="693"/>
    </location>
</feature>
<dbReference type="EMBL" id="WMLB01000042">
    <property type="protein sequence ID" value="MTH70094.1"/>
    <property type="molecule type" value="Genomic_DNA"/>
</dbReference>
<dbReference type="Proteomes" id="UP000433071">
    <property type="component" value="Unassembled WGS sequence"/>
</dbReference>
<keyword evidence="5" id="KW-1185">Reference proteome</keyword>
<feature type="domain" description="PLD phosphodiesterase" evidence="1">
    <location>
        <begin position="201"/>
        <end position="232"/>
    </location>
</feature>
<dbReference type="Pfam" id="PF00271">
    <property type="entry name" value="Helicase_C"/>
    <property type="match status" value="1"/>
</dbReference>
<dbReference type="SMART" id="SM00487">
    <property type="entry name" value="DEXDc"/>
    <property type="match status" value="1"/>
</dbReference>
<dbReference type="InterPro" id="IPR027417">
    <property type="entry name" value="P-loop_NTPase"/>
</dbReference>
<accession>A0A6I3M9W8</accession>
<feature type="domain" description="Helicase ATP-binding" evidence="2">
    <location>
        <begin position="321"/>
        <end position="477"/>
    </location>
</feature>
<dbReference type="Gene3D" id="3.30.870.10">
    <property type="entry name" value="Endonuclease Chain A"/>
    <property type="match status" value="1"/>
</dbReference>
<comment type="caution">
    <text evidence="4">The sequence shown here is derived from an EMBL/GenBank/DDBJ whole genome shotgun (WGS) entry which is preliminary data.</text>
</comment>
<dbReference type="Gene3D" id="3.40.50.300">
    <property type="entry name" value="P-loop containing nucleotide triphosphate hydrolases"/>
    <property type="match status" value="2"/>
</dbReference>
<dbReference type="PANTHER" id="PTHR47962">
    <property type="entry name" value="ATP-DEPENDENT HELICASE LHR-RELATED-RELATED"/>
    <property type="match status" value="1"/>
</dbReference>
<dbReference type="SUPFAM" id="SSF52540">
    <property type="entry name" value="P-loop containing nucleoside triphosphate hydrolases"/>
    <property type="match status" value="1"/>
</dbReference>
<dbReference type="InterPro" id="IPR025202">
    <property type="entry name" value="PLD-like_dom"/>
</dbReference>
<dbReference type="SUPFAM" id="SSF56024">
    <property type="entry name" value="Phospholipase D/nuclease"/>
    <property type="match status" value="1"/>
</dbReference>
<dbReference type="Pfam" id="PF13091">
    <property type="entry name" value="PLDc_2"/>
    <property type="match status" value="1"/>
</dbReference>
<dbReference type="AlphaFoldDB" id="A0A6I3M9W8"/>
<dbReference type="PROSITE" id="PS51192">
    <property type="entry name" value="HELICASE_ATP_BIND_1"/>
    <property type="match status" value="1"/>
</dbReference>
<dbReference type="PROSITE" id="PS50035">
    <property type="entry name" value="PLD"/>
    <property type="match status" value="1"/>
</dbReference>
<dbReference type="GO" id="GO:0006793">
    <property type="term" value="P:phosphorus metabolic process"/>
    <property type="evidence" value="ECO:0007669"/>
    <property type="project" value="UniProtKB-ARBA"/>
</dbReference>
<reference evidence="4 5" key="1">
    <citation type="submission" date="2019-11" db="EMBL/GenBank/DDBJ databases">
        <title>Agromyces kandeliae sp. nov., isolated from mangrove soil.</title>
        <authorList>
            <person name="Wang R."/>
        </authorList>
    </citation>
    <scope>NUCLEOTIDE SEQUENCE [LARGE SCALE GENOMIC DNA]</scope>
    <source>
        <strain evidence="4 5">JCM 11433</strain>
    </source>
</reference>
<organism evidence="4 5">
    <name type="scientific">Agromyces bracchium</name>
    <dbReference type="NCBI Taxonomy" id="88376"/>
    <lineage>
        <taxon>Bacteria</taxon>
        <taxon>Bacillati</taxon>
        <taxon>Actinomycetota</taxon>
        <taxon>Actinomycetes</taxon>
        <taxon>Micrococcales</taxon>
        <taxon>Microbacteriaceae</taxon>
        <taxon>Agromyces</taxon>
    </lineage>
</organism>
<dbReference type="InterPro" id="IPR006935">
    <property type="entry name" value="Helicase/UvrB_N"/>
</dbReference>
<evidence type="ECO:0000259" key="2">
    <source>
        <dbReference type="PROSITE" id="PS51192"/>
    </source>
</evidence>
<dbReference type="Pfam" id="PF11907">
    <property type="entry name" value="DUF3427"/>
    <property type="match status" value="1"/>
</dbReference>
<protein>
    <submittedName>
        <fullName evidence="4">DUF3427 domain-containing protein</fullName>
    </submittedName>
</protein>
<dbReference type="OrthoDB" id="9776021at2"/>
<dbReference type="SMART" id="SM00490">
    <property type="entry name" value="HELICc"/>
    <property type="match status" value="1"/>
</dbReference>
<dbReference type="PANTHER" id="PTHR47962:SF7">
    <property type="entry name" value="MITOCHONDRIAL ATP-DEPENDENT HELICASE IRC3-RELATED"/>
    <property type="match status" value="1"/>
</dbReference>
<dbReference type="InterPro" id="IPR021835">
    <property type="entry name" value="DUF3427"/>
</dbReference>
<dbReference type="InterPro" id="IPR014001">
    <property type="entry name" value="Helicase_ATP-bd"/>
</dbReference>
<dbReference type="PROSITE" id="PS51194">
    <property type="entry name" value="HELICASE_CTER"/>
    <property type="match status" value="1"/>
</dbReference>
<evidence type="ECO:0000313" key="5">
    <source>
        <dbReference type="Proteomes" id="UP000433071"/>
    </source>
</evidence>
<dbReference type="InterPro" id="IPR001650">
    <property type="entry name" value="Helicase_C-like"/>
</dbReference>
<dbReference type="GO" id="GO:0003677">
    <property type="term" value="F:DNA binding"/>
    <property type="evidence" value="ECO:0007669"/>
    <property type="project" value="InterPro"/>
</dbReference>
<evidence type="ECO:0000313" key="4">
    <source>
        <dbReference type="EMBL" id="MTH70094.1"/>
    </source>
</evidence>
<dbReference type="GO" id="GO:0016887">
    <property type="term" value="F:ATP hydrolysis activity"/>
    <property type="evidence" value="ECO:0007669"/>
    <property type="project" value="TreeGrafter"/>
</dbReference>
<gene>
    <name evidence="4" type="ORF">GJ743_17120</name>
</gene>
<dbReference type="InterPro" id="IPR052511">
    <property type="entry name" value="ATP-dep_Helicase"/>
</dbReference>
<evidence type="ECO:0000259" key="3">
    <source>
        <dbReference type="PROSITE" id="PS51194"/>
    </source>
</evidence>
<proteinExistence type="predicted"/>
<evidence type="ECO:0000259" key="1">
    <source>
        <dbReference type="PROSITE" id="PS50035"/>
    </source>
</evidence>
<dbReference type="GO" id="GO:0005524">
    <property type="term" value="F:ATP binding"/>
    <property type="evidence" value="ECO:0007669"/>
    <property type="project" value="InterPro"/>
</dbReference>
<dbReference type="InterPro" id="IPR001736">
    <property type="entry name" value="PLipase_D/transphosphatidylase"/>
</dbReference>
<name>A0A6I3M9W8_9MICO</name>
<dbReference type="CDD" id="cd18032">
    <property type="entry name" value="DEXHc_RE_I_III_res"/>
    <property type="match status" value="1"/>
</dbReference>
<sequence>MMHGLYESPLTAHLRRELDRVPASMQRLSRVSDGDATELLAQHVARATHRALVDLHTAEDRVRAVNRVLEELGVMDELLEPDLQVLERLAPETGPGVLTYPDVRPVIPLGETALLTNARDEPQLGHELRAEIDTSDNVDLLCAFVKWQGLRLLEDPLGRLRERGGRLRVVTTTYIGATDPHALRRLVEQFGAEIKVQYDIRRTRLHAKAWLFERNTGFDTAYVGSSNLSKAALLDGLEWNVRLSAVATSALISKFRATFGSYWADETFEPYEPDRDEARLKDALAEASGRRQTDRVTVSLSGLDVRPYPHQTEMLEALDAERETHDRHRNLLVAATGTGKTVVAAMDYRNLRAKADGQDLSLLFVAHRGEILTQAIRTYREVLSDGSFGEAFYGGAMPSRWRHVFASVQSLARLDLRAIRRDAYDVVVIDEFHHAAAPTYRRLLDHLQPKELLGLTATPERGDGFDVRQYFGGRSAHELRVWDALDADLLVPFHYFGIADETDLSRIEWKRGRYDESQLSNLFTGNDARARIILNQVRDKVGDLAAMRAIGFCVSVEHARYMARVFQDAGVPSSALTGDTPADERESILRRLRDGDLNAVFAVDVLNEGVDIPEVDTVLFLRPTESATVFIQQLGRGLRHSDAKPVLTALDFVGMHRKEFRFDKRFRALTGASRRDIRQQIESGFPFLPAGSQIVLDRVSREVVLQSVRNQLSLSTRELVSEARSADTGSLRHFLEINGLELSDVLRSGTPTRTWTTIKREAGLPTPPPGPGEPAVLKRVRAVAHVDDPERADSYSRLLRGTRNYRQLTGLQRAHAAMLFYAVWPNGGGFADVETGLASLQREPAASAEMAEVVELSMDQTPRLTRVIDTLPALPLRVHAQYQREEILAGLGWARSGRTPNNFREGVLWIEELQSDVFFVTLRKSEREYSATTLYRDFALSPTLFHWESQSTTSVDSKTGQRYLRHRELGTNILIFVREAKENDLGTAPYIFLGPAEYVSHEGERPIAITWRLKYSMPMELFLAASAVAA</sequence>